<dbReference type="HOGENOM" id="CLU_031942_1_1_6"/>
<evidence type="ECO:0000313" key="7">
    <source>
        <dbReference type="EMBL" id="ABI57950.1"/>
    </source>
</evidence>
<comment type="subunit">
    <text evidence="5">The Tat system comprises two distinct complexes: a TatABC complex, containing multiple copies of TatA, TatB and TatC subunits, and a separate TatA complex, containing only TatA subunits. Substrates initially bind to the TatABC complex, which probably triggers association of the separate TatA complex to form the active translocon.</text>
</comment>
<keyword evidence="5" id="KW-0653">Protein transport</keyword>
<proteinExistence type="inferred from homology"/>
<keyword evidence="5" id="KW-0811">Translocation</keyword>
<dbReference type="InterPro" id="IPR019820">
    <property type="entry name" value="Sec-indep_translocase_CS"/>
</dbReference>
<evidence type="ECO:0000256" key="5">
    <source>
        <dbReference type="HAMAP-Rule" id="MF_00902"/>
    </source>
</evidence>
<gene>
    <name evidence="5" type="primary">tatC</name>
    <name evidence="7" type="ordered locus">Mlg_2610</name>
</gene>
<dbReference type="InterPro" id="IPR002033">
    <property type="entry name" value="TatC"/>
</dbReference>
<dbReference type="GO" id="GO:0043953">
    <property type="term" value="P:protein transport by the Tat complex"/>
    <property type="evidence" value="ECO:0007669"/>
    <property type="project" value="UniProtKB-UniRule"/>
</dbReference>
<organism evidence="7 8">
    <name type="scientific">Alkalilimnicola ehrlichii (strain ATCC BAA-1101 / DSM 17681 / MLHE-1)</name>
    <dbReference type="NCBI Taxonomy" id="187272"/>
    <lineage>
        <taxon>Bacteria</taxon>
        <taxon>Pseudomonadati</taxon>
        <taxon>Pseudomonadota</taxon>
        <taxon>Gammaproteobacteria</taxon>
        <taxon>Chromatiales</taxon>
        <taxon>Ectothiorhodospiraceae</taxon>
        <taxon>Alkalilimnicola</taxon>
    </lineage>
</organism>
<keyword evidence="3 5" id="KW-1133">Transmembrane helix</keyword>
<feature type="transmembrane region" description="Helical" evidence="5">
    <location>
        <begin position="231"/>
        <end position="251"/>
    </location>
</feature>
<keyword evidence="5" id="KW-0813">Transport</keyword>
<keyword evidence="5" id="KW-0997">Cell inner membrane</keyword>
<evidence type="ECO:0000256" key="4">
    <source>
        <dbReference type="ARBA" id="ARBA00023136"/>
    </source>
</evidence>
<evidence type="ECO:0000256" key="2">
    <source>
        <dbReference type="ARBA" id="ARBA00022692"/>
    </source>
</evidence>
<dbReference type="GO" id="GO:0009977">
    <property type="term" value="F:proton motive force dependent protein transmembrane transporter activity"/>
    <property type="evidence" value="ECO:0007669"/>
    <property type="project" value="TreeGrafter"/>
</dbReference>
<sequence>MSDRSPDRDRDDQQRDSNQEALEDQPLLSHLLELRSRLFRAVVVILVAFLALYPFADEIYQFVSGPLRAVLPEGTSMIAIKVASPFLIPMKLALVAAIFLTIPYTLYQAWAFVAPGLYRHERRLVGPLVVASTFLFYGGAAFAYFVVFPLAFSFFAATTPEGVSMMTDISEYLSFVLTLFFAFGVAFQVPVATILMVRTGATTREALAAKRPYVIVGAFVLGMLLTPPDVISQVLLAVPVYLLYELGILLARRTATPEERVD</sequence>
<dbReference type="eggNOG" id="COG0805">
    <property type="taxonomic scope" value="Bacteria"/>
</dbReference>
<evidence type="ECO:0000256" key="1">
    <source>
        <dbReference type="ARBA" id="ARBA00004141"/>
    </source>
</evidence>
<keyword evidence="4 5" id="KW-0472">Membrane</keyword>
<feature type="transmembrane region" description="Helical" evidence="5">
    <location>
        <begin position="125"/>
        <end position="152"/>
    </location>
</feature>
<dbReference type="HAMAP" id="MF_00902">
    <property type="entry name" value="TatC"/>
    <property type="match status" value="1"/>
</dbReference>
<comment type="subcellular location">
    <subcellularLocation>
        <location evidence="5">Cell inner membrane</location>
        <topology evidence="5">Multi-pass membrane protein</topology>
    </subcellularLocation>
    <subcellularLocation>
        <location evidence="1">Membrane</location>
        <topology evidence="1">Multi-pass membrane protein</topology>
    </subcellularLocation>
</comment>
<feature type="region of interest" description="Disordered" evidence="6">
    <location>
        <begin position="1"/>
        <end position="20"/>
    </location>
</feature>
<feature type="transmembrane region" description="Helical" evidence="5">
    <location>
        <begin position="172"/>
        <end position="196"/>
    </location>
</feature>
<name>Q0A5D7_ALKEH</name>
<dbReference type="PROSITE" id="PS01218">
    <property type="entry name" value="TATC"/>
    <property type="match status" value="1"/>
</dbReference>
<dbReference type="PRINTS" id="PR01840">
    <property type="entry name" value="TATCFAMILY"/>
</dbReference>
<dbReference type="GO" id="GO:0033281">
    <property type="term" value="C:TAT protein transport complex"/>
    <property type="evidence" value="ECO:0007669"/>
    <property type="project" value="UniProtKB-UniRule"/>
</dbReference>
<dbReference type="PANTHER" id="PTHR30371">
    <property type="entry name" value="SEC-INDEPENDENT PROTEIN TRANSLOCASE PROTEIN TATC"/>
    <property type="match status" value="1"/>
</dbReference>
<dbReference type="OrthoDB" id="9777044at2"/>
<keyword evidence="5" id="KW-1003">Cell membrane</keyword>
<keyword evidence="2 5" id="KW-0812">Transmembrane</keyword>
<feature type="transmembrane region" description="Helical" evidence="5">
    <location>
        <begin position="208"/>
        <end position="225"/>
    </location>
</feature>
<dbReference type="AlphaFoldDB" id="Q0A5D7"/>
<dbReference type="EMBL" id="CP000453">
    <property type="protein sequence ID" value="ABI57950.1"/>
    <property type="molecule type" value="Genomic_DNA"/>
</dbReference>
<keyword evidence="8" id="KW-1185">Reference proteome</keyword>
<comment type="function">
    <text evidence="5">Part of the twin-arginine translocation (Tat) system that transports large folded proteins containing a characteristic twin-arginine motif in their signal peptide across membranes. Together with TatB, TatC is part of a receptor directly interacting with Tat signal peptides.</text>
</comment>
<accession>Q0A5D7</accession>
<reference evidence="8" key="1">
    <citation type="submission" date="2006-08" db="EMBL/GenBank/DDBJ databases">
        <title>Complete sequence of Alkalilimnicola ehrilichei MLHE-1.</title>
        <authorList>
            <person name="Copeland A."/>
            <person name="Lucas S."/>
            <person name="Lapidus A."/>
            <person name="Barry K."/>
            <person name="Detter J.C."/>
            <person name="Glavina del Rio T."/>
            <person name="Hammon N."/>
            <person name="Israni S."/>
            <person name="Dalin E."/>
            <person name="Tice H."/>
            <person name="Pitluck S."/>
            <person name="Sims D."/>
            <person name="Brettin T."/>
            <person name="Bruce D."/>
            <person name="Han C."/>
            <person name="Tapia R."/>
            <person name="Gilna P."/>
            <person name="Schmutz J."/>
            <person name="Larimer F."/>
            <person name="Land M."/>
            <person name="Hauser L."/>
            <person name="Kyrpides N."/>
            <person name="Mikhailova N."/>
            <person name="Oremland R.S."/>
            <person name="Hoeft S.E."/>
            <person name="Switzer-Blum J."/>
            <person name="Kulp T."/>
            <person name="King G."/>
            <person name="Tabita R."/>
            <person name="Witte B."/>
            <person name="Santini J.M."/>
            <person name="Basu P."/>
            <person name="Hollibaugh J.T."/>
            <person name="Xie G."/>
            <person name="Stolz J.F."/>
            <person name="Richardson P."/>
        </authorList>
    </citation>
    <scope>NUCLEOTIDE SEQUENCE [LARGE SCALE GENOMIC DNA]</scope>
    <source>
        <strain evidence="8">ATCC BAA-1101 / DSM 17681 / MLHE-1</strain>
    </source>
</reference>
<evidence type="ECO:0000256" key="3">
    <source>
        <dbReference type="ARBA" id="ARBA00022989"/>
    </source>
</evidence>
<dbReference type="PANTHER" id="PTHR30371:SF0">
    <property type="entry name" value="SEC-INDEPENDENT PROTEIN TRANSLOCASE PROTEIN TATC, CHLOROPLASTIC-RELATED"/>
    <property type="match status" value="1"/>
</dbReference>
<dbReference type="NCBIfam" id="TIGR00945">
    <property type="entry name" value="tatC"/>
    <property type="match status" value="1"/>
</dbReference>
<dbReference type="RefSeq" id="WP_011630343.1">
    <property type="nucleotide sequence ID" value="NC_008340.1"/>
</dbReference>
<evidence type="ECO:0000256" key="6">
    <source>
        <dbReference type="SAM" id="MobiDB-lite"/>
    </source>
</evidence>
<comment type="similarity">
    <text evidence="5">Belongs to the TatC family.</text>
</comment>
<feature type="transmembrane region" description="Helical" evidence="5">
    <location>
        <begin position="38"/>
        <end position="56"/>
    </location>
</feature>
<dbReference type="Proteomes" id="UP000001962">
    <property type="component" value="Chromosome"/>
</dbReference>
<protein>
    <recommendedName>
        <fullName evidence="5">Sec-independent protein translocase protein TatC</fullName>
    </recommendedName>
</protein>
<evidence type="ECO:0000313" key="8">
    <source>
        <dbReference type="Proteomes" id="UP000001962"/>
    </source>
</evidence>
<dbReference type="Pfam" id="PF00902">
    <property type="entry name" value="TatC"/>
    <property type="match status" value="1"/>
</dbReference>
<feature type="transmembrane region" description="Helical" evidence="5">
    <location>
        <begin position="92"/>
        <end position="113"/>
    </location>
</feature>
<feature type="compositionally biased region" description="Basic and acidic residues" evidence="6">
    <location>
        <begin position="1"/>
        <end position="18"/>
    </location>
</feature>
<dbReference type="KEGG" id="aeh:Mlg_2610"/>
<dbReference type="GO" id="GO:0065002">
    <property type="term" value="P:intracellular protein transmembrane transport"/>
    <property type="evidence" value="ECO:0007669"/>
    <property type="project" value="TreeGrafter"/>
</dbReference>